<reference evidence="11 12" key="1">
    <citation type="submission" date="2018-07" db="EMBL/GenBank/DDBJ databases">
        <title>Genomic Encyclopedia of Type Strains, Phase IV (KMG-IV): sequencing the most valuable type-strain genomes for metagenomic binning, comparative biology and taxonomic classification.</title>
        <authorList>
            <person name="Goeker M."/>
        </authorList>
    </citation>
    <scope>NUCLEOTIDE SEQUENCE [LARGE SCALE GENOMIC DNA]</scope>
    <source>
        <strain evidence="11 12">DSM 21410</strain>
    </source>
</reference>
<evidence type="ECO:0000259" key="10">
    <source>
        <dbReference type="Pfam" id="PF00593"/>
    </source>
</evidence>
<dbReference type="EMBL" id="QPJS01000001">
    <property type="protein sequence ID" value="RCX05416.1"/>
    <property type="molecule type" value="Genomic_DNA"/>
</dbReference>
<evidence type="ECO:0000256" key="5">
    <source>
        <dbReference type="ARBA" id="ARBA00022729"/>
    </source>
</evidence>
<dbReference type="PANTHER" id="PTHR30069:SF29">
    <property type="entry name" value="HEMOGLOBIN AND HEMOGLOBIN-HAPTOGLOBIN-BINDING PROTEIN 1-RELATED"/>
    <property type="match status" value="1"/>
</dbReference>
<dbReference type="SUPFAM" id="SSF56935">
    <property type="entry name" value="Porins"/>
    <property type="match status" value="1"/>
</dbReference>
<evidence type="ECO:0000256" key="8">
    <source>
        <dbReference type="ARBA" id="ARBA00023170"/>
    </source>
</evidence>
<evidence type="ECO:0000256" key="6">
    <source>
        <dbReference type="ARBA" id="ARBA00023077"/>
    </source>
</evidence>
<dbReference type="Proteomes" id="UP000253517">
    <property type="component" value="Unassembled WGS sequence"/>
</dbReference>
<dbReference type="Gene3D" id="2.40.170.20">
    <property type="entry name" value="TonB-dependent receptor, beta-barrel domain"/>
    <property type="match status" value="1"/>
</dbReference>
<dbReference type="InterPro" id="IPR037066">
    <property type="entry name" value="Plug_dom_sf"/>
</dbReference>
<dbReference type="PANTHER" id="PTHR30069">
    <property type="entry name" value="TONB-DEPENDENT OUTER MEMBRANE RECEPTOR"/>
    <property type="match status" value="1"/>
</dbReference>
<dbReference type="RefSeq" id="WP_114365782.1">
    <property type="nucleotide sequence ID" value="NZ_BHZF01000001.1"/>
</dbReference>
<proteinExistence type="predicted"/>
<dbReference type="InterPro" id="IPR036942">
    <property type="entry name" value="Beta-barrel_TonB_sf"/>
</dbReference>
<name>A0A369AAT7_9FLAO</name>
<dbReference type="AlphaFoldDB" id="A0A369AAT7"/>
<evidence type="ECO:0000313" key="12">
    <source>
        <dbReference type="Proteomes" id="UP000253517"/>
    </source>
</evidence>
<evidence type="ECO:0000256" key="1">
    <source>
        <dbReference type="ARBA" id="ARBA00004571"/>
    </source>
</evidence>
<evidence type="ECO:0000256" key="7">
    <source>
        <dbReference type="ARBA" id="ARBA00023136"/>
    </source>
</evidence>
<evidence type="ECO:0000313" key="11">
    <source>
        <dbReference type="EMBL" id="RCX05416.1"/>
    </source>
</evidence>
<evidence type="ECO:0000256" key="9">
    <source>
        <dbReference type="ARBA" id="ARBA00023237"/>
    </source>
</evidence>
<organism evidence="11 12">
    <name type="scientific">Schleiferia thermophila</name>
    <dbReference type="NCBI Taxonomy" id="884107"/>
    <lineage>
        <taxon>Bacteria</taxon>
        <taxon>Pseudomonadati</taxon>
        <taxon>Bacteroidota</taxon>
        <taxon>Flavobacteriia</taxon>
        <taxon>Flavobacteriales</taxon>
        <taxon>Schleiferiaceae</taxon>
        <taxon>Schleiferia</taxon>
    </lineage>
</organism>
<evidence type="ECO:0000256" key="3">
    <source>
        <dbReference type="ARBA" id="ARBA00022452"/>
    </source>
</evidence>
<keyword evidence="4" id="KW-0812">Transmembrane</keyword>
<comment type="caution">
    <text evidence="11">The sequence shown here is derived from an EMBL/GenBank/DDBJ whole genome shotgun (WGS) entry which is preliminary data.</text>
</comment>
<keyword evidence="9" id="KW-0998">Cell outer membrane</keyword>
<dbReference type="InterPro" id="IPR008969">
    <property type="entry name" value="CarboxyPept-like_regulatory"/>
</dbReference>
<keyword evidence="7" id="KW-0472">Membrane</keyword>
<keyword evidence="5" id="KW-0732">Signal</keyword>
<dbReference type="GO" id="GO:0044718">
    <property type="term" value="P:siderophore transmembrane transport"/>
    <property type="evidence" value="ECO:0007669"/>
    <property type="project" value="TreeGrafter"/>
</dbReference>
<dbReference type="Pfam" id="PF00593">
    <property type="entry name" value="TonB_dep_Rec_b-barrel"/>
    <property type="match status" value="1"/>
</dbReference>
<keyword evidence="12" id="KW-1185">Reference proteome</keyword>
<dbReference type="SUPFAM" id="SSF49464">
    <property type="entry name" value="Carboxypeptidase regulatory domain-like"/>
    <property type="match status" value="1"/>
</dbReference>
<keyword evidence="6" id="KW-0798">TonB box</keyword>
<evidence type="ECO:0000256" key="4">
    <source>
        <dbReference type="ARBA" id="ARBA00022692"/>
    </source>
</evidence>
<keyword evidence="3" id="KW-1134">Transmembrane beta strand</keyword>
<dbReference type="Gene3D" id="2.170.130.10">
    <property type="entry name" value="TonB-dependent receptor, plug domain"/>
    <property type="match status" value="1"/>
</dbReference>
<dbReference type="GO" id="GO:0015344">
    <property type="term" value="F:siderophore uptake transmembrane transporter activity"/>
    <property type="evidence" value="ECO:0007669"/>
    <property type="project" value="TreeGrafter"/>
</dbReference>
<feature type="domain" description="TonB-dependent receptor-like beta-barrel" evidence="10">
    <location>
        <begin position="300"/>
        <end position="699"/>
    </location>
</feature>
<keyword evidence="8 11" id="KW-0675">Receptor</keyword>
<dbReference type="Pfam" id="PF13715">
    <property type="entry name" value="CarbopepD_reg_2"/>
    <property type="match status" value="1"/>
</dbReference>
<dbReference type="InterPro" id="IPR000531">
    <property type="entry name" value="Beta-barrel_TonB"/>
</dbReference>
<sequence length="743" mass="84158">MRWNFVLWGIFISIMSSGLITAQTITGRVYSNEQGTILPLPYANVFWKMEKTGTITDDNGIFNIKKPIKPDTLVVSFVGFKRVEMYIAPGVREIDSIILYPGNLLQEVEIREVIKGIEISHKHILLTQNIGKKELGKAACCNLSESFETNPLVESSFTDAISGMRQIELLGLSGKYSMLQIENVPFGRGLNQQMALSSIPGPWIESIQLTKGIGSVVNGYESMSGHINVELTKPESAPMLAINSYINNALRLEINALQSGLVNDFVSQHTLIHLNANPVAWDMNGDQFMDMPIGQQVNLQNKWKYSNERNFEGQAGIRFVNDKRSGGTMDVPFDPSPIHQPGWEYRAINKRWELFTKNAFIFDTETPSSVGYIISFHNHESSGTFGRRALDAQQWSLHQNLIYSYGSDGSDLTFKSGITFQLDKINGYITDTTSVIKPDGRVEISTGPFAEVTWKPTEEVAIVGGLRLDHSNLFGFFATPRLHLKYSPAEKTTLRAQIGTGRRTPVITLESSQALMSNRAVYITDQLQQEIALNTGFSLQQDFTVNYMPFSILADYQHTYFYNQLIPDFDKHALEYHAYFTRGSSSNQLLIQADYLPIKRLETRLAYKRQWVYTQFADQRIETPFISPERWFFNAAYATRGNWHFDLTINRYASVRIPQTAEKGPQFQKNDRSPNFWLVHGQVKYTFKNGDIYLGVENLLNLQQTDPIISFGDPSNPAFDATLIWGPIFGRMVYLGLNMSLIQ</sequence>
<keyword evidence="2" id="KW-0813">Transport</keyword>
<accession>A0A369AAT7</accession>
<evidence type="ECO:0000256" key="2">
    <source>
        <dbReference type="ARBA" id="ARBA00022448"/>
    </source>
</evidence>
<dbReference type="GO" id="GO:0009279">
    <property type="term" value="C:cell outer membrane"/>
    <property type="evidence" value="ECO:0007669"/>
    <property type="project" value="UniProtKB-SubCell"/>
</dbReference>
<comment type="subcellular location">
    <subcellularLocation>
        <location evidence="1">Cell outer membrane</location>
        <topology evidence="1">Multi-pass membrane protein</topology>
    </subcellularLocation>
</comment>
<protein>
    <submittedName>
        <fullName evidence="11">Outer membrane receptor protein involved in Fe transport</fullName>
    </submittedName>
</protein>
<dbReference type="InterPro" id="IPR039426">
    <property type="entry name" value="TonB-dep_rcpt-like"/>
</dbReference>
<gene>
    <name evidence="11" type="ORF">DES35_101701</name>
</gene>